<dbReference type="STRING" id="6216.A0A0R3SJ97"/>
<evidence type="ECO:0000256" key="6">
    <source>
        <dbReference type="ARBA" id="ARBA00023157"/>
    </source>
</evidence>
<evidence type="ECO:0000256" key="3">
    <source>
        <dbReference type="ARBA" id="ARBA00022801"/>
    </source>
</evidence>
<proteinExistence type="inferred from homology"/>
<dbReference type="SMART" id="SM00645">
    <property type="entry name" value="Pept_C1"/>
    <property type="match status" value="1"/>
</dbReference>
<dbReference type="SUPFAM" id="SSF54001">
    <property type="entry name" value="Cysteine proteinases"/>
    <property type="match status" value="1"/>
</dbReference>
<reference evidence="11 13" key="3">
    <citation type="submission" date="2019-07" db="EMBL/GenBank/DDBJ databases">
        <authorList>
            <person name="Jastrzebski P J."/>
            <person name="Paukszto L."/>
            <person name="Jastrzebski P J."/>
        </authorList>
    </citation>
    <scope>NUCLEOTIDE SEQUENCE [LARGE SCALE GENOMIC DNA]</scope>
    <source>
        <strain evidence="11 13">WMS-il1</strain>
    </source>
</reference>
<keyword evidence="3" id="KW-0378">Hydrolase</keyword>
<dbReference type="AlphaFoldDB" id="A0A0R3SJ97"/>
<evidence type="ECO:0000256" key="7">
    <source>
        <dbReference type="SAM" id="SignalP"/>
    </source>
</evidence>
<keyword evidence="4" id="KW-0788">Thiol protease</keyword>
<evidence type="ECO:0000256" key="5">
    <source>
        <dbReference type="ARBA" id="ARBA00023145"/>
    </source>
</evidence>
<evidence type="ECO:0000313" key="10">
    <source>
        <dbReference type="EMBL" id="VDL57328.1"/>
    </source>
</evidence>
<evidence type="ECO:0000313" key="14">
    <source>
        <dbReference type="WBParaSite" id="HDID_0000501201-mRNA-1"/>
    </source>
</evidence>
<feature type="signal peptide" evidence="7">
    <location>
        <begin position="1"/>
        <end position="18"/>
    </location>
</feature>
<gene>
    <name evidence="10" type="ORF">HDID_LOCUS5010</name>
    <name evidence="11" type="ORF">WMSIL1_LOCUS10491</name>
</gene>
<evidence type="ECO:0000259" key="9">
    <source>
        <dbReference type="SMART" id="SM00848"/>
    </source>
</evidence>
<keyword evidence="2" id="KW-0645">Protease</keyword>
<reference evidence="10 12" key="2">
    <citation type="submission" date="2018-11" db="EMBL/GenBank/DDBJ databases">
        <authorList>
            <consortium name="Pathogen Informatics"/>
        </authorList>
    </citation>
    <scope>NUCLEOTIDE SEQUENCE [LARGE SCALE GENOMIC DNA]</scope>
</reference>
<evidence type="ECO:0000256" key="2">
    <source>
        <dbReference type="ARBA" id="ARBA00022670"/>
    </source>
</evidence>
<dbReference type="Proteomes" id="UP000274504">
    <property type="component" value="Unassembled WGS sequence"/>
</dbReference>
<dbReference type="PROSITE" id="PS00139">
    <property type="entry name" value="THIOL_PROTEASE_CYS"/>
    <property type="match status" value="1"/>
</dbReference>
<evidence type="ECO:0000313" key="11">
    <source>
        <dbReference type="EMBL" id="VUZ51531.1"/>
    </source>
</evidence>
<dbReference type="PANTHER" id="PTHR12411">
    <property type="entry name" value="CYSTEINE PROTEASE FAMILY C1-RELATED"/>
    <property type="match status" value="1"/>
</dbReference>
<dbReference type="InterPro" id="IPR025660">
    <property type="entry name" value="Pept_his_AS"/>
</dbReference>
<dbReference type="PROSITE" id="PS00640">
    <property type="entry name" value="THIOL_PROTEASE_ASN"/>
    <property type="match status" value="1"/>
</dbReference>
<dbReference type="EMBL" id="CABIJS010000444">
    <property type="protein sequence ID" value="VUZ51531.1"/>
    <property type="molecule type" value="Genomic_DNA"/>
</dbReference>
<feature type="domain" description="Cathepsin propeptide inhibitor" evidence="9">
    <location>
        <begin position="31"/>
        <end position="91"/>
    </location>
</feature>
<feature type="chain" id="PRO_5044546537" evidence="7">
    <location>
        <begin position="19"/>
        <end position="337"/>
    </location>
</feature>
<protein>
    <submittedName>
        <fullName evidence="14">Cathepsin L</fullName>
    </submittedName>
</protein>
<organism evidence="14">
    <name type="scientific">Hymenolepis diminuta</name>
    <name type="common">Rat tapeworm</name>
    <dbReference type="NCBI Taxonomy" id="6216"/>
    <lineage>
        <taxon>Eukaryota</taxon>
        <taxon>Metazoa</taxon>
        <taxon>Spiralia</taxon>
        <taxon>Lophotrochozoa</taxon>
        <taxon>Platyhelminthes</taxon>
        <taxon>Cestoda</taxon>
        <taxon>Eucestoda</taxon>
        <taxon>Cyclophyllidea</taxon>
        <taxon>Hymenolepididae</taxon>
        <taxon>Hymenolepis</taxon>
    </lineage>
</organism>
<dbReference type="InterPro" id="IPR000169">
    <property type="entry name" value="Pept_cys_AS"/>
</dbReference>
<dbReference type="SMART" id="SM00848">
    <property type="entry name" value="Inhibitor_I29"/>
    <property type="match status" value="1"/>
</dbReference>
<evidence type="ECO:0000313" key="13">
    <source>
        <dbReference type="Proteomes" id="UP000321570"/>
    </source>
</evidence>
<keyword evidence="6" id="KW-1015">Disulfide bond</keyword>
<dbReference type="PRINTS" id="PR00705">
    <property type="entry name" value="PAPAIN"/>
</dbReference>
<accession>A0A0R3SJ97</accession>
<dbReference type="WBParaSite" id="HDID_0000501201-mRNA-1">
    <property type="protein sequence ID" value="HDID_0000501201-mRNA-1"/>
    <property type="gene ID" value="HDID_0000501201"/>
</dbReference>
<evidence type="ECO:0000259" key="8">
    <source>
        <dbReference type="SMART" id="SM00645"/>
    </source>
</evidence>
<evidence type="ECO:0000256" key="1">
    <source>
        <dbReference type="ARBA" id="ARBA00008455"/>
    </source>
</evidence>
<dbReference type="PROSITE" id="PS00639">
    <property type="entry name" value="THIOL_PROTEASE_HIS"/>
    <property type="match status" value="1"/>
</dbReference>
<feature type="domain" description="Peptidase C1A papain C-terminal" evidence="8">
    <location>
        <begin position="121"/>
        <end position="336"/>
    </location>
</feature>
<sequence length="337" mass="38246">MVTLKVLAFLLFLVLSESRVFLSQREMDKEWFNWKMQYHPVYESRKDEQYRKRIFAWNLRYIKGQKRRYKDGLESFATGLNQFADLTISEFTNRFLGTKPQKMPSGMSAKLWKSSVALKDLPDSVDWRDKDLVTEVKNQGNCGSCWAFSSTGALEGALANKTGKLISLSEQQLVDCTRTKHGNDGCNGGYMYTAFKYLKNHTIEPEIAYPYQATDGPCRYNESLGVGSVRDIGNVTEKNETSLMEAVALVGPISVAIDASTLGFMFYHHGIYKSRWCSSIFLNHGVLAIGYGKLKGTPYWLLKNSWGTKWGMKGYIMMAKDYHNMCGIASMANYPIV</sequence>
<keyword evidence="7" id="KW-0732">Signal</keyword>
<dbReference type="Pfam" id="PF00112">
    <property type="entry name" value="Peptidase_C1"/>
    <property type="match status" value="1"/>
</dbReference>
<dbReference type="OrthoDB" id="10253408at2759"/>
<dbReference type="EMBL" id="UYSG01002235">
    <property type="protein sequence ID" value="VDL57328.1"/>
    <property type="molecule type" value="Genomic_DNA"/>
</dbReference>
<dbReference type="InterPro" id="IPR038765">
    <property type="entry name" value="Papain-like_cys_pep_sf"/>
</dbReference>
<dbReference type="InterPro" id="IPR039417">
    <property type="entry name" value="Peptidase_C1A_papain-like"/>
</dbReference>
<dbReference type="Pfam" id="PF08246">
    <property type="entry name" value="Inhibitor_I29"/>
    <property type="match status" value="1"/>
</dbReference>
<dbReference type="CDD" id="cd02248">
    <property type="entry name" value="Peptidase_C1A"/>
    <property type="match status" value="1"/>
</dbReference>
<dbReference type="InterPro" id="IPR000668">
    <property type="entry name" value="Peptidase_C1A_C"/>
</dbReference>
<dbReference type="InterPro" id="IPR013128">
    <property type="entry name" value="Peptidase_C1A"/>
</dbReference>
<dbReference type="Proteomes" id="UP000321570">
    <property type="component" value="Unassembled WGS sequence"/>
</dbReference>
<keyword evidence="5" id="KW-0865">Zymogen</keyword>
<evidence type="ECO:0000256" key="4">
    <source>
        <dbReference type="ARBA" id="ARBA00022807"/>
    </source>
</evidence>
<dbReference type="GO" id="GO:0008234">
    <property type="term" value="F:cysteine-type peptidase activity"/>
    <property type="evidence" value="ECO:0007669"/>
    <property type="project" value="UniProtKB-KW"/>
</dbReference>
<name>A0A0R3SJ97_HYMDI</name>
<dbReference type="InterPro" id="IPR025661">
    <property type="entry name" value="Pept_asp_AS"/>
</dbReference>
<dbReference type="FunFam" id="3.90.70.10:FF:000006">
    <property type="entry name" value="Cathepsin S"/>
    <property type="match status" value="1"/>
</dbReference>
<reference evidence="14" key="1">
    <citation type="submission" date="2017-02" db="UniProtKB">
        <authorList>
            <consortium name="WormBaseParasite"/>
        </authorList>
    </citation>
    <scope>IDENTIFICATION</scope>
</reference>
<keyword evidence="13" id="KW-1185">Reference proteome</keyword>
<dbReference type="Gene3D" id="3.90.70.10">
    <property type="entry name" value="Cysteine proteinases"/>
    <property type="match status" value="1"/>
</dbReference>
<comment type="similarity">
    <text evidence="1">Belongs to the peptidase C1 family.</text>
</comment>
<evidence type="ECO:0000313" key="12">
    <source>
        <dbReference type="Proteomes" id="UP000274504"/>
    </source>
</evidence>
<dbReference type="InterPro" id="IPR013201">
    <property type="entry name" value="Prot_inhib_I29"/>
</dbReference>
<dbReference type="GO" id="GO:0006508">
    <property type="term" value="P:proteolysis"/>
    <property type="evidence" value="ECO:0007669"/>
    <property type="project" value="UniProtKB-KW"/>
</dbReference>